<dbReference type="OMA" id="IQCIYED"/>
<dbReference type="PANTHER" id="PTHR31672:SF13">
    <property type="entry name" value="F-BOX PROTEIN CPR30-LIKE"/>
    <property type="match status" value="1"/>
</dbReference>
<protein>
    <recommendedName>
        <fullName evidence="2">F-box domain-containing protein</fullName>
    </recommendedName>
</protein>
<feature type="region of interest" description="Disordered" evidence="1">
    <location>
        <begin position="1"/>
        <end position="27"/>
    </location>
</feature>
<dbReference type="FunCoup" id="A0A068TVR1">
    <property type="interactions" value="752"/>
</dbReference>
<dbReference type="InterPro" id="IPR036047">
    <property type="entry name" value="F-box-like_dom_sf"/>
</dbReference>
<feature type="domain" description="F-box" evidence="2">
    <location>
        <begin position="35"/>
        <end position="81"/>
    </location>
</feature>
<dbReference type="InterPro" id="IPR050796">
    <property type="entry name" value="SCF_F-box_component"/>
</dbReference>
<dbReference type="InParanoid" id="A0A068TVR1"/>
<dbReference type="PhylomeDB" id="A0A068TVR1"/>
<evidence type="ECO:0000313" key="4">
    <source>
        <dbReference type="Proteomes" id="UP000295252"/>
    </source>
</evidence>
<proteinExistence type="predicted"/>
<gene>
    <name evidence="3" type="ORF">GSCOC_T00026605001</name>
</gene>
<dbReference type="InterPro" id="IPR017451">
    <property type="entry name" value="F-box-assoc_interact_dom"/>
</dbReference>
<dbReference type="CDD" id="cd22157">
    <property type="entry name" value="F-box_AtFBW1-like"/>
    <property type="match status" value="1"/>
</dbReference>
<dbReference type="SMART" id="SM00256">
    <property type="entry name" value="FBOX"/>
    <property type="match status" value="1"/>
</dbReference>
<dbReference type="STRING" id="49390.A0A068TVR1"/>
<keyword evidence="4" id="KW-1185">Reference proteome</keyword>
<dbReference type="Gramene" id="CDO99433">
    <property type="protein sequence ID" value="CDO99433"/>
    <property type="gene ID" value="GSCOC_T00026605001"/>
</dbReference>
<dbReference type="Pfam" id="PF00646">
    <property type="entry name" value="F-box"/>
    <property type="match status" value="1"/>
</dbReference>
<dbReference type="Pfam" id="PF07734">
    <property type="entry name" value="FBA_1"/>
    <property type="match status" value="1"/>
</dbReference>
<evidence type="ECO:0000259" key="2">
    <source>
        <dbReference type="PROSITE" id="PS50181"/>
    </source>
</evidence>
<dbReference type="Proteomes" id="UP000295252">
    <property type="component" value="Chromosome V"/>
</dbReference>
<evidence type="ECO:0000313" key="3">
    <source>
        <dbReference type="EMBL" id="CDO99433.1"/>
    </source>
</evidence>
<dbReference type="PANTHER" id="PTHR31672">
    <property type="entry name" value="BNACNNG10540D PROTEIN"/>
    <property type="match status" value="1"/>
</dbReference>
<dbReference type="EMBL" id="HG739087">
    <property type="protein sequence ID" value="CDO99433.1"/>
    <property type="molecule type" value="Genomic_DNA"/>
</dbReference>
<dbReference type="OrthoDB" id="591557at2759"/>
<dbReference type="Gene3D" id="1.20.1280.50">
    <property type="match status" value="1"/>
</dbReference>
<reference evidence="4" key="1">
    <citation type="journal article" date="2014" name="Science">
        <title>The coffee genome provides insight into the convergent evolution of caffeine biosynthesis.</title>
        <authorList>
            <person name="Denoeud F."/>
            <person name="Carretero-Paulet L."/>
            <person name="Dereeper A."/>
            <person name="Droc G."/>
            <person name="Guyot R."/>
            <person name="Pietrella M."/>
            <person name="Zheng C."/>
            <person name="Alberti A."/>
            <person name="Anthony F."/>
            <person name="Aprea G."/>
            <person name="Aury J.M."/>
            <person name="Bento P."/>
            <person name="Bernard M."/>
            <person name="Bocs S."/>
            <person name="Campa C."/>
            <person name="Cenci A."/>
            <person name="Combes M.C."/>
            <person name="Crouzillat D."/>
            <person name="Da Silva C."/>
            <person name="Daddiego L."/>
            <person name="De Bellis F."/>
            <person name="Dussert S."/>
            <person name="Garsmeur O."/>
            <person name="Gayraud T."/>
            <person name="Guignon V."/>
            <person name="Jahn K."/>
            <person name="Jamilloux V."/>
            <person name="Joet T."/>
            <person name="Labadie K."/>
            <person name="Lan T."/>
            <person name="Leclercq J."/>
            <person name="Lepelley M."/>
            <person name="Leroy T."/>
            <person name="Li L.T."/>
            <person name="Librado P."/>
            <person name="Lopez L."/>
            <person name="Munoz A."/>
            <person name="Noel B."/>
            <person name="Pallavicini A."/>
            <person name="Perrotta G."/>
            <person name="Poncet V."/>
            <person name="Pot D."/>
            <person name="Priyono X."/>
            <person name="Rigoreau M."/>
            <person name="Rouard M."/>
            <person name="Rozas J."/>
            <person name="Tranchant-Dubreuil C."/>
            <person name="VanBuren R."/>
            <person name="Zhang Q."/>
            <person name="Andrade A.C."/>
            <person name="Argout X."/>
            <person name="Bertrand B."/>
            <person name="de Kochko A."/>
            <person name="Graziosi G."/>
            <person name="Henry R.J."/>
            <person name="Jayarama X."/>
            <person name="Ming R."/>
            <person name="Nagai C."/>
            <person name="Rounsley S."/>
            <person name="Sankoff D."/>
            <person name="Giuliano G."/>
            <person name="Albert V.A."/>
            <person name="Wincker P."/>
            <person name="Lashermes P."/>
        </authorList>
    </citation>
    <scope>NUCLEOTIDE SEQUENCE [LARGE SCALE GENOMIC DNA]</scope>
    <source>
        <strain evidence="4">cv. DH200-94</strain>
    </source>
</reference>
<feature type="compositionally biased region" description="Low complexity" evidence="1">
    <location>
        <begin position="1"/>
        <end position="12"/>
    </location>
</feature>
<organism evidence="3 4">
    <name type="scientific">Coffea canephora</name>
    <name type="common">Robusta coffee</name>
    <dbReference type="NCBI Taxonomy" id="49390"/>
    <lineage>
        <taxon>Eukaryota</taxon>
        <taxon>Viridiplantae</taxon>
        <taxon>Streptophyta</taxon>
        <taxon>Embryophyta</taxon>
        <taxon>Tracheophyta</taxon>
        <taxon>Spermatophyta</taxon>
        <taxon>Magnoliopsida</taxon>
        <taxon>eudicotyledons</taxon>
        <taxon>Gunneridae</taxon>
        <taxon>Pentapetalae</taxon>
        <taxon>asterids</taxon>
        <taxon>lamiids</taxon>
        <taxon>Gentianales</taxon>
        <taxon>Rubiaceae</taxon>
        <taxon>Ixoroideae</taxon>
        <taxon>Gardenieae complex</taxon>
        <taxon>Bertiereae - Coffeeae clade</taxon>
        <taxon>Coffeeae</taxon>
        <taxon>Coffea</taxon>
    </lineage>
</organism>
<sequence>MDRTSGTTGGRSTKIEHTPHQEFPSAPTQDLAIPSASLPILPDEVINAILLRLPVKSLVRFKCVSRSWLSLISSPEFIKAHLKFNTSRDSQRILIKGYVDVDDCVKQCSLNCLMCDEISTDVVMFDNLNWEVPSRTIVIVGSSNGLVCIDANVSGLFLWNPSTGKSKELPDLDVEVPEYSDQYYIIFGFGYDEVNDDYKVVEIICTFDDCAVLSSGRRDVNVYSMRNESWKSLGNFQGGYIAQEQCGIVLNGNLHWPLKKEDYLSICCVDLPSETYREMGLPNFDDYNDSDLDIFQGSLCMLCRHGNEYTHTDVWIMKEYGIRESWMKVLSIPHHESWAYPSYKLLCTSEDEKILLINGPDLVLYNAKDGSFRSYKVGLSSSSADLQFTLSDACVYVESLVSLNQEQQVLH</sequence>
<dbReference type="PROSITE" id="PS50181">
    <property type="entry name" value="FBOX"/>
    <property type="match status" value="1"/>
</dbReference>
<accession>A0A068TVR1</accession>
<evidence type="ECO:0000256" key="1">
    <source>
        <dbReference type="SAM" id="MobiDB-lite"/>
    </source>
</evidence>
<dbReference type="SUPFAM" id="SSF81383">
    <property type="entry name" value="F-box domain"/>
    <property type="match status" value="1"/>
</dbReference>
<dbReference type="InterPro" id="IPR006527">
    <property type="entry name" value="F-box-assoc_dom_typ1"/>
</dbReference>
<dbReference type="AlphaFoldDB" id="A0A068TVR1"/>
<name>A0A068TVR1_COFCA</name>
<dbReference type="NCBIfam" id="TIGR01640">
    <property type="entry name" value="F_box_assoc_1"/>
    <property type="match status" value="1"/>
</dbReference>
<dbReference type="InterPro" id="IPR001810">
    <property type="entry name" value="F-box_dom"/>
</dbReference>